<dbReference type="InterPro" id="IPR013785">
    <property type="entry name" value="Aldolase_TIM"/>
</dbReference>
<keyword evidence="3 4" id="KW-0413">Isomerase</keyword>
<keyword evidence="4" id="KW-0324">Glycolysis</keyword>
<keyword evidence="6" id="KW-1185">Reference proteome</keyword>
<evidence type="ECO:0000256" key="1">
    <source>
        <dbReference type="ARBA" id="ARBA00007422"/>
    </source>
</evidence>
<reference evidence="5" key="1">
    <citation type="submission" date="2020-08" db="EMBL/GenBank/DDBJ databases">
        <title>Multicomponent nature underlies the extraordinary mechanical properties of spider dragline silk.</title>
        <authorList>
            <person name="Kono N."/>
            <person name="Nakamura H."/>
            <person name="Mori M."/>
            <person name="Yoshida Y."/>
            <person name="Ohtoshi R."/>
            <person name="Malay A.D."/>
            <person name="Moran D.A.P."/>
            <person name="Tomita M."/>
            <person name="Numata K."/>
            <person name="Arakawa K."/>
        </authorList>
    </citation>
    <scope>NUCLEOTIDE SEQUENCE</scope>
</reference>
<dbReference type="AlphaFoldDB" id="A0A8X6PBI4"/>
<dbReference type="InterPro" id="IPR000652">
    <property type="entry name" value="Triosephosphate_isomerase"/>
</dbReference>
<dbReference type="GO" id="GO:0006096">
    <property type="term" value="P:glycolytic process"/>
    <property type="evidence" value="ECO:0007669"/>
    <property type="project" value="UniProtKB-KW"/>
</dbReference>
<accession>A0A8X6PBI4</accession>
<dbReference type="Pfam" id="PF00121">
    <property type="entry name" value="TIM"/>
    <property type="match status" value="1"/>
</dbReference>
<keyword evidence="4" id="KW-0312">Gluconeogenesis</keyword>
<dbReference type="Proteomes" id="UP000887013">
    <property type="component" value="Unassembled WGS sequence"/>
</dbReference>
<dbReference type="SUPFAM" id="SSF51351">
    <property type="entry name" value="Triosephosphate isomerase (TIM)"/>
    <property type="match status" value="1"/>
</dbReference>
<dbReference type="GO" id="GO:0006094">
    <property type="term" value="P:gluconeogenesis"/>
    <property type="evidence" value="ECO:0007669"/>
    <property type="project" value="UniProtKB-KW"/>
</dbReference>
<evidence type="ECO:0000256" key="3">
    <source>
        <dbReference type="ARBA" id="ARBA00023235"/>
    </source>
</evidence>
<evidence type="ECO:0000256" key="4">
    <source>
        <dbReference type="RuleBase" id="RU363013"/>
    </source>
</evidence>
<dbReference type="PROSITE" id="PS00171">
    <property type="entry name" value="TIM_1"/>
    <property type="match status" value="1"/>
</dbReference>
<dbReference type="InterPro" id="IPR035990">
    <property type="entry name" value="TIM_sf"/>
</dbReference>
<comment type="pathway">
    <text evidence="4">Carbohydrate biosynthesis; gluconeogenesis.</text>
</comment>
<comment type="catalytic activity">
    <reaction evidence="4">
        <text>D-glyceraldehyde 3-phosphate = dihydroxyacetone phosphate</text>
        <dbReference type="Rhea" id="RHEA:18585"/>
        <dbReference type="ChEBI" id="CHEBI:57642"/>
        <dbReference type="ChEBI" id="CHEBI:59776"/>
        <dbReference type="EC" id="5.3.1.1"/>
    </reaction>
</comment>
<evidence type="ECO:0000313" key="6">
    <source>
        <dbReference type="Proteomes" id="UP000887013"/>
    </source>
</evidence>
<dbReference type="PANTHER" id="PTHR21139:SF42">
    <property type="entry name" value="TRIOSEPHOSPHATE ISOMERASE"/>
    <property type="match status" value="1"/>
</dbReference>
<dbReference type="PANTHER" id="PTHR21139">
    <property type="entry name" value="TRIOSEPHOSPHATE ISOMERASE"/>
    <property type="match status" value="1"/>
</dbReference>
<organism evidence="5 6">
    <name type="scientific">Nephila pilipes</name>
    <name type="common">Giant wood spider</name>
    <name type="synonym">Nephila maculata</name>
    <dbReference type="NCBI Taxonomy" id="299642"/>
    <lineage>
        <taxon>Eukaryota</taxon>
        <taxon>Metazoa</taxon>
        <taxon>Ecdysozoa</taxon>
        <taxon>Arthropoda</taxon>
        <taxon>Chelicerata</taxon>
        <taxon>Arachnida</taxon>
        <taxon>Araneae</taxon>
        <taxon>Araneomorphae</taxon>
        <taxon>Entelegynae</taxon>
        <taxon>Araneoidea</taxon>
        <taxon>Nephilidae</taxon>
        <taxon>Nephila</taxon>
    </lineage>
</organism>
<dbReference type="InterPro" id="IPR020861">
    <property type="entry name" value="Triosephosphate_isomerase_AS"/>
</dbReference>
<dbReference type="GO" id="GO:0004807">
    <property type="term" value="F:triose-phosphate isomerase activity"/>
    <property type="evidence" value="ECO:0007669"/>
    <property type="project" value="UniProtKB-EC"/>
</dbReference>
<comment type="caution">
    <text evidence="5">The sequence shown here is derived from an EMBL/GenBank/DDBJ whole genome shotgun (WGS) entry which is preliminary data.</text>
</comment>
<dbReference type="EC" id="5.3.1.1" evidence="4"/>
<dbReference type="GO" id="GO:0046166">
    <property type="term" value="P:glyceraldehyde-3-phosphate biosynthetic process"/>
    <property type="evidence" value="ECO:0007669"/>
    <property type="project" value="TreeGrafter"/>
</dbReference>
<protein>
    <recommendedName>
        <fullName evidence="4">Triosephosphate isomerase</fullName>
        <ecNumber evidence="4">5.3.1.1</ecNumber>
    </recommendedName>
</protein>
<dbReference type="PROSITE" id="PS51440">
    <property type="entry name" value="TIM_2"/>
    <property type="match status" value="1"/>
</dbReference>
<sequence>MNGTRSSFVDFIGKLNNKSNEITSKLVICPPFTSFPSSIELNNNINIGAQNCHHKKFGSYTGEISAEMLKELGCTYVILGHSERANEKDSEIKLKSEIAIESGLHPIICVGENSEDYKSGKTKEVIEYQCKNRLPTHGEYTVAYEPIWAIGTGCVPSNDAIAEVIKSCTGKKHIIYGGSVSSENIENLLSISNLSGVLIGSASLDFDHFYKIIQQVEKKFSLINSKSR</sequence>
<dbReference type="GO" id="GO:0005829">
    <property type="term" value="C:cytosol"/>
    <property type="evidence" value="ECO:0007669"/>
    <property type="project" value="TreeGrafter"/>
</dbReference>
<dbReference type="NCBIfam" id="TIGR00419">
    <property type="entry name" value="tim"/>
    <property type="match status" value="1"/>
</dbReference>
<comment type="pathway">
    <text evidence="4">Carbohydrate degradation; glycolysis; D-glyceraldehyde 3-phosphate from glycerone phosphate: step 1/1.</text>
</comment>
<dbReference type="CDD" id="cd00311">
    <property type="entry name" value="TIM"/>
    <property type="match status" value="1"/>
</dbReference>
<proteinExistence type="inferred from homology"/>
<dbReference type="OrthoDB" id="8300136at2759"/>
<comment type="subunit">
    <text evidence="2">Homodimer.</text>
</comment>
<gene>
    <name evidence="5" type="primary">tpiA</name>
    <name evidence="5" type="ORF">NPIL_330651</name>
</gene>
<dbReference type="EMBL" id="BMAW01113216">
    <property type="protein sequence ID" value="GFT56079.1"/>
    <property type="molecule type" value="Genomic_DNA"/>
</dbReference>
<evidence type="ECO:0000256" key="2">
    <source>
        <dbReference type="ARBA" id="ARBA00011738"/>
    </source>
</evidence>
<evidence type="ECO:0000313" key="5">
    <source>
        <dbReference type="EMBL" id="GFT56079.1"/>
    </source>
</evidence>
<comment type="similarity">
    <text evidence="1 4">Belongs to the triosephosphate isomerase family.</text>
</comment>
<dbReference type="NCBIfam" id="NF011163">
    <property type="entry name" value="PRK14565.1"/>
    <property type="match status" value="1"/>
</dbReference>
<dbReference type="Gene3D" id="3.20.20.70">
    <property type="entry name" value="Aldolase class I"/>
    <property type="match status" value="1"/>
</dbReference>
<dbReference type="GO" id="GO:0019563">
    <property type="term" value="P:glycerol catabolic process"/>
    <property type="evidence" value="ECO:0007669"/>
    <property type="project" value="TreeGrafter"/>
</dbReference>
<name>A0A8X6PBI4_NEPPI</name>